<dbReference type="InterPro" id="IPR032781">
    <property type="entry name" value="ABC_tran_Xtn"/>
</dbReference>
<keyword evidence="3" id="KW-0547">Nucleotide-binding</keyword>
<dbReference type="FunFam" id="3.40.50.300:FF:000104">
    <property type="entry name" value="ATP-binding cassette sub-family F member 3"/>
    <property type="match status" value="1"/>
</dbReference>
<gene>
    <name evidence="6" type="ORF">CCAE0312_LOCUS780</name>
</gene>
<dbReference type="AlphaFoldDB" id="A0A7S1T603"/>
<dbReference type="GO" id="GO:0005524">
    <property type="term" value="F:ATP binding"/>
    <property type="evidence" value="ECO:0007669"/>
    <property type="project" value="UniProtKB-KW"/>
</dbReference>
<evidence type="ECO:0000256" key="2">
    <source>
        <dbReference type="ARBA" id="ARBA00022737"/>
    </source>
</evidence>
<dbReference type="PROSITE" id="PS00211">
    <property type="entry name" value="ABC_TRANSPORTER_1"/>
    <property type="match status" value="2"/>
</dbReference>
<dbReference type="Pfam" id="PF00005">
    <property type="entry name" value="ABC_tran"/>
    <property type="match status" value="2"/>
</dbReference>
<feature type="domain" description="ABC transporter" evidence="5">
    <location>
        <begin position="507"/>
        <end position="727"/>
    </location>
</feature>
<dbReference type="PROSITE" id="PS50893">
    <property type="entry name" value="ABC_TRANSPORTER_2"/>
    <property type="match status" value="2"/>
</dbReference>
<accession>A0A7S1T603</accession>
<dbReference type="GO" id="GO:0016887">
    <property type="term" value="F:ATP hydrolysis activity"/>
    <property type="evidence" value="ECO:0007669"/>
    <property type="project" value="InterPro"/>
</dbReference>
<name>A0A7S1T603_9RHOD</name>
<dbReference type="InterPro" id="IPR003593">
    <property type="entry name" value="AAA+_ATPase"/>
</dbReference>
<dbReference type="InterPro" id="IPR017871">
    <property type="entry name" value="ABC_transporter-like_CS"/>
</dbReference>
<reference evidence="6" key="1">
    <citation type="submission" date="2021-01" db="EMBL/GenBank/DDBJ databases">
        <authorList>
            <person name="Corre E."/>
            <person name="Pelletier E."/>
            <person name="Niang G."/>
            <person name="Scheremetjew M."/>
            <person name="Finn R."/>
            <person name="Kale V."/>
            <person name="Holt S."/>
            <person name="Cochrane G."/>
            <person name="Meng A."/>
            <person name="Brown T."/>
            <person name="Cohen L."/>
        </authorList>
    </citation>
    <scope>NUCLEOTIDE SEQUENCE</scope>
    <source>
        <strain evidence="6">SAG 36.94</strain>
    </source>
</reference>
<dbReference type="FunFam" id="3.40.50.300:FF:000011">
    <property type="entry name" value="Putative ABC transporter ATP-binding component"/>
    <property type="match status" value="1"/>
</dbReference>
<keyword evidence="4" id="KW-0067">ATP-binding</keyword>
<evidence type="ECO:0000256" key="1">
    <source>
        <dbReference type="ARBA" id="ARBA00014334"/>
    </source>
</evidence>
<evidence type="ECO:0000313" key="6">
    <source>
        <dbReference type="EMBL" id="CAD9223648.1"/>
    </source>
</evidence>
<dbReference type="EMBL" id="HBGH01001536">
    <property type="protein sequence ID" value="CAD9223648.1"/>
    <property type="molecule type" value="Transcribed_RNA"/>
</dbReference>
<dbReference type="PANTHER" id="PTHR19211:SF117">
    <property type="entry name" value="ATP-BINDING CASSETTE SUB-FAMILY F MEMBER 3"/>
    <property type="match status" value="1"/>
</dbReference>
<dbReference type="PANTHER" id="PTHR19211">
    <property type="entry name" value="ATP-BINDING TRANSPORT PROTEIN-RELATED"/>
    <property type="match status" value="1"/>
</dbReference>
<dbReference type="CDD" id="cd03221">
    <property type="entry name" value="ABCF_EF-3"/>
    <property type="match status" value="2"/>
</dbReference>
<evidence type="ECO:0000256" key="4">
    <source>
        <dbReference type="ARBA" id="ARBA00022840"/>
    </source>
</evidence>
<dbReference type="SMART" id="SM00382">
    <property type="entry name" value="AAA"/>
    <property type="match status" value="2"/>
</dbReference>
<dbReference type="InterPro" id="IPR003439">
    <property type="entry name" value="ABC_transporter-like_ATP-bd"/>
</dbReference>
<protein>
    <recommendedName>
        <fullName evidence="1">Probable ATP-dependent transporter ycf16</fullName>
    </recommendedName>
</protein>
<dbReference type="InterPro" id="IPR027417">
    <property type="entry name" value="P-loop_NTPase"/>
</dbReference>
<dbReference type="Pfam" id="PF12848">
    <property type="entry name" value="ABC_tran_Xtn"/>
    <property type="match status" value="1"/>
</dbReference>
<evidence type="ECO:0000259" key="5">
    <source>
        <dbReference type="PROSITE" id="PS50893"/>
    </source>
</evidence>
<dbReference type="InterPro" id="IPR050611">
    <property type="entry name" value="ABCF"/>
</dbReference>
<proteinExistence type="predicted"/>
<dbReference type="Gene3D" id="3.40.50.300">
    <property type="entry name" value="P-loop containing nucleotide triphosphate hydrolases"/>
    <property type="match status" value="2"/>
</dbReference>
<organism evidence="6">
    <name type="scientific">Compsopogon caeruleus</name>
    <dbReference type="NCBI Taxonomy" id="31354"/>
    <lineage>
        <taxon>Eukaryota</taxon>
        <taxon>Rhodophyta</taxon>
        <taxon>Compsopogonophyceae</taxon>
        <taxon>Compsopogonales</taxon>
        <taxon>Compsopogonaceae</taxon>
        <taxon>Compsopogon</taxon>
    </lineage>
</organism>
<sequence length="737" mass="81651">MGIEVDVGRARSVLASGIGSDILELVDNEVVDYLVSVLSDSRSAEGEIETIASPFLSELLRGYQDAGEVGDVAQKVREMRVELFGEEFVESRKEGEDARENPVRLHAPRRMGIGATKLLPSGAKSKGDGGNANATLDRSREAAVAKSIAQVRKARRTGKQIKDHILVEEKPAVSSTSKVHVAAGTRDVRIEGIDLSFGGLQLLEGANINLAYGRRYGVIGRNGIGKTSLLKAVARRELPLPEDMDVLYVEQEVTADERTPLQIVLDSDSERKNLLEEEHALQAQLATVDPSQEEELNARLADIYAKLEEIGAGEAEGRAAGILSGLGFDTDMQKQPSRDFSGGWRMRIAIAGALFREPLLLLLDEPTNHLDLQAVIWLGAYLEQWPHTIVLVSHSRDFLNTVCTDILHVKDKQLHPYSGNYDDFEKSRSERLKELLRTSEAQEMRRAHIQKFVDRFRYNAKRAAMAQSRIKILQKMDENRVVLPSEEDEFRFSFPDPGPLATSHAVIQLSGVKFGYQIADSTATREIFSNIDLSVDTDSRIALVGPNGAGKSTLIKLLTGDNVPIAGELKRSPKLKIGYFTQHHLDQLILWRTPLEHLSSLFPNATLPDLRSHLSNVGVRTEKQLRPINTLSGGEKSRVAFSVITYSKPHILLLDEPTNHLDLDTIDALVDALNEFKGGILCVSHDARLISTVCDEILICKDGSVKSFGGDFLEYRQHLVRELQKPQFRRKTPVAAH</sequence>
<dbReference type="SUPFAM" id="SSF52540">
    <property type="entry name" value="P-loop containing nucleoside triphosphate hydrolases"/>
    <property type="match status" value="2"/>
</dbReference>
<evidence type="ECO:0000256" key="3">
    <source>
        <dbReference type="ARBA" id="ARBA00022741"/>
    </source>
</evidence>
<feature type="domain" description="ABC transporter" evidence="5">
    <location>
        <begin position="188"/>
        <end position="436"/>
    </location>
</feature>
<keyword evidence="2" id="KW-0677">Repeat</keyword>